<dbReference type="InterPro" id="IPR029063">
    <property type="entry name" value="SAM-dependent_MTases_sf"/>
</dbReference>
<dbReference type="AlphaFoldDB" id="A0A7H1MXP7"/>
<evidence type="ECO:0000313" key="2">
    <source>
        <dbReference type="Proteomes" id="UP000516369"/>
    </source>
</evidence>
<name>A0A7H1MXP7_9PROT</name>
<gene>
    <name evidence="1" type="ORF">HQ394_01190</name>
</gene>
<accession>A0A7H1MXP7</accession>
<dbReference type="Pfam" id="PF13489">
    <property type="entry name" value="Methyltransf_23"/>
    <property type="match status" value="1"/>
</dbReference>
<dbReference type="KEGG" id="dvn:HQ394_01190"/>
<dbReference type="GO" id="GO:0008168">
    <property type="term" value="F:methyltransferase activity"/>
    <property type="evidence" value="ECO:0007669"/>
    <property type="project" value="UniProtKB-KW"/>
</dbReference>
<protein>
    <submittedName>
        <fullName evidence="1">Class I SAM-dependent methyltransferase</fullName>
    </submittedName>
</protein>
<reference evidence="1 2" key="1">
    <citation type="submission" date="2020-05" db="EMBL/GenBank/DDBJ databases">
        <title>Complete closed genome sequence of Defluviicoccus vanus.</title>
        <authorList>
            <person name="Bessarab I."/>
            <person name="Arumugam K."/>
            <person name="Maszenan A.M."/>
            <person name="Seviour R.J."/>
            <person name="Williams R.B."/>
        </authorList>
    </citation>
    <scope>NUCLEOTIDE SEQUENCE [LARGE SCALE GENOMIC DNA]</scope>
    <source>
        <strain evidence="1 2">Ben 114</strain>
    </source>
</reference>
<dbReference type="SUPFAM" id="SSF53335">
    <property type="entry name" value="S-adenosyl-L-methionine-dependent methyltransferases"/>
    <property type="match status" value="1"/>
</dbReference>
<dbReference type="Gene3D" id="3.40.50.150">
    <property type="entry name" value="Vaccinia Virus protein VP39"/>
    <property type="match status" value="1"/>
</dbReference>
<organism evidence="1 2">
    <name type="scientific">Defluviicoccus vanus</name>
    <dbReference type="NCBI Taxonomy" id="111831"/>
    <lineage>
        <taxon>Bacteria</taxon>
        <taxon>Pseudomonadati</taxon>
        <taxon>Pseudomonadota</taxon>
        <taxon>Alphaproteobacteria</taxon>
        <taxon>Rhodospirillales</taxon>
        <taxon>Rhodospirillaceae</taxon>
        <taxon>Defluviicoccus</taxon>
    </lineage>
</organism>
<keyword evidence="2" id="KW-1185">Reference proteome</keyword>
<dbReference type="CDD" id="cd02440">
    <property type="entry name" value="AdoMet_MTases"/>
    <property type="match status" value="1"/>
</dbReference>
<keyword evidence="1" id="KW-0808">Transferase</keyword>
<sequence length="302" mass="33367">MQTLNKGLGKLGLRIIAAPPGKDDVGDADPSATLAARIATLEARADAQATRSVIQYAMKAHWRTIDMLEQLSGSSEPDACPLCDHKAVDDAFATRVSQCLFYGGTLIRHACPNCQVIFGPQKMLCLDAAMIDLEYRNLYNIYAEGTSTSSIIRTFHLLLPTKEGTYLDFGCGGAWSEAIEQLREDGWNIYGFEPSAERRSDYVFTSWEDIEARTFDGIFSHNVLEHLFDPAGTTKRLGALLTAGGRIVHATPCFAYCYEFSRFHVFFFTGRSPQVLADLAGMSIIDWETDGEFIACIMQKSA</sequence>
<dbReference type="RefSeq" id="WP_190261677.1">
    <property type="nucleotide sequence ID" value="NZ_CP053923.1"/>
</dbReference>
<dbReference type="GO" id="GO:0032259">
    <property type="term" value="P:methylation"/>
    <property type="evidence" value="ECO:0007669"/>
    <property type="project" value="UniProtKB-KW"/>
</dbReference>
<evidence type="ECO:0000313" key="1">
    <source>
        <dbReference type="EMBL" id="QNT68233.1"/>
    </source>
</evidence>
<keyword evidence="1" id="KW-0489">Methyltransferase</keyword>
<dbReference type="Proteomes" id="UP000516369">
    <property type="component" value="Chromosome"/>
</dbReference>
<dbReference type="EMBL" id="CP053923">
    <property type="protein sequence ID" value="QNT68233.1"/>
    <property type="molecule type" value="Genomic_DNA"/>
</dbReference>
<proteinExistence type="predicted"/>